<name>A0A975GNJ8_9BACT</name>
<evidence type="ECO:0000313" key="1">
    <source>
        <dbReference type="EMBL" id="QTA87855.1"/>
    </source>
</evidence>
<proteinExistence type="predicted"/>
<organism evidence="1 2">
    <name type="scientific">Desulfonema magnum</name>
    <dbReference type="NCBI Taxonomy" id="45655"/>
    <lineage>
        <taxon>Bacteria</taxon>
        <taxon>Pseudomonadati</taxon>
        <taxon>Thermodesulfobacteriota</taxon>
        <taxon>Desulfobacteria</taxon>
        <taxon>Desulfobacterales</taxon>
        <taxon>Desulfococcaceae</taxon>
        <taxon>Desulfonema</taxon>
    </lineage>
</organism>
<protein>
    <submittedName>
        <fullName evidence="1">Uncharacterized protein</fullName>
    </submittedName>
</protein>
<dbReference type="EMBL" id="CP061800">
    <property type="protein sequence ID" value="QTA87855.1"/>
    <property type="molecule type" value="Genomic_DNA"/>
</dbReference>
<reference evidence="1" key="1">
    <citation type="journal article" date="2021" name="Microb. Physiol.">
        <title>Proteogenomic Insights into the Physiology of Marine, Sulfate-Reducing, Filamentous Desulfonema limicola and Desulfonema magnum.</title>
        <authorList>
            <person name="Schnaars V."/>
            <person name="Wohlbrand L."/>
            <person name="Scheve S."/>
            <person name="Hinrichs C."/>
            <person name="Reinhardt R."/>
            <person name="Rabus R."/>
        </authorList>
    </citation>
    <scope>NUCLEOTIDE SEQUENCE</scope>
    <source>
        <strain evidence="1">4be13</strain>
    </source>
</reference>
<gene>
    <name evidence="1" type="ORF">dnm_038930</name>
</gene>
<dbReference type="Proteomes" id="UP000663722">
    <property type="component" value="Chromosome"/>
</dbReference>
<dbReference type="KEGG" id="dmm:dnm_038930"/>
<evidence type="ECO:0000313" key="2">
    <source>
        <dbReference type="Proteomes" id="UP000663722"/>
    </source>
</evidence>
<accession>A0A975GNJ8</accession>
<keyword evidence="2" id="KW-1185">Reference proteome</keyword>
<dbReference type="AlphaFoldDB" id="A0A975GNJ8"/>
<sequence length="42" mass="5063">MSECPAQWYHYVNLLFLIRHNDVIISFSLRFVKDMFRQGASE</sequence>